<organism evidence="2 3">
    <name type="scientific">Nostocoides vanveenii</name>
    <dbReference type="NCBI Taxonomy" id="330835"/>
    <lineage>
        <taxon>Bacteria</taxon>
        <taxon>Bacillati</taxon>
        <taxon>Actinomycetota</taxon>
        <taxon>Actinomycetes</taxon>
        <taxon>Micrococcales</taxon>
        <taxon>Intrasporangiaceae</taxon>
        <taxon>Nostocoides</taxon>
    </lineage>
</organism>
<dbReference type="Proteomes" id="UP001501475">
    <property type="component" value="Unassembled WGS sequence"/>
</dbReference>
<dbReference type="Pfam" id="PF09995">
    <property type="entry name" value="MPAB_Lcp_cat"/>
    <property type="match status" value="1"/>
</dbReference>
<dbReference type="EMBL" id="BAAAPN010000044">
    <property type="protein sequence ID" value="GAA1758447.1"/>
    <property type="molecule type" value="Genomic_DNA"/>
</dbReference>
<evidence type="ECO:0000313" key="3">
    <source>
        <dbReference type="Proteomes" id="UP001501475"/>
    </source>
</evidence>
<accession>A0ABP4WMT1</accession>
<reference evidence="3" key="1">
    <citation type="journal article" date="2019" name="Int. J. Syst. Evol. Microbiol.">
        <title>The Global Catalogue of Microorganisms (GCM) 10K type strain sequencing project: providing services to taxonomists for standard genome sequencing and annotation.</title>
        <authorList>
            <consortium name="The Broad Institute Genomics Platform"/>
            <consortium name="The Broad Institute Genome Sequencing Center for Infectious Disease"/>
            <person name="Wu L."/>
            <person name="Ma J."/>
        </authorList>
    </citation>
    <scope>NUCLEOTIDE SEQUENCE [LARGE SCALE GENOMIC DNA]</scope>
    <source>
        <strain evidence="3">JCM 15591</strain>
    </source>
</reference>
<gene>
    <name evidence="2" type="ORF">GCM10009810_17520</name>
</gene>
<proteinExistence type="predicted"/>
<sequence>MPVERKRGAVDVARARAALALRSQVAGSNPDARAARVWGVSGPRWFTPADPIWRVHADASMFVGGIRSLLLQSLHPLAMAGVDQHSSYQSDPWTRVQNTSGFITMTTFGTIANAEQSIAAVRAIHDRVHGVAADGRTYDANDPHLLLWVHVAEIETFLTCYQAYGRAPLSAADADTYVAQTAVVATKLGVVDPPMSVVDLTATIEAFRRELALTPGAAAACRFLRSETPLPRAAKLPYAALVSAAVATLPAWARDLLELPVHPVRDAATIRLVGRPAVATVRWLLDHPSVAKDRVLGHADR</sequence>
<evidence type="ECO:0000313" key="2">
    <source>
        <dbReference type="EMBL" id="GAA1758447.1"/>
    </source>
</evidence>
<keyword evidence="3" id="KW-1185">Reference proteome</keyword>
<dbReference type="InterPro" id="IPR018713">
    <property type="entry name" value="MPAB/Lcp_cat_dom"/>
</dbReference>
<protein>
    <submittedName>
        <fullName evidence="2">Oxygenase MpaB family protein</fullName>
    </submittedName>
</protein>
<dbReference type="RefSeq" id="WP_324385690.1">
    <property type="nucleotide sequence ID" value="NZ_BAAAPN010000044.1"/>
</dbReference>
<feature type="domain" description="ER-bound oxygenase mpaB/mpaB'/Rubber oxygenase catalytic" evidence="1">
    <location>
        <begin position="53"/>
        <end position="279"/>
    </location>
</feature>
<dbReference type="PANTHER" id="PTHR36151">
    <property type="entry name" value="BLR2777 PROTEIN"/>
    <property type="match status" value="1"/>
</dbReference>
<name>A0ABP4WMT1_9MICO</name>
<dbReference type="PANTHER" id="PTHR36151:SF3">
    <property type="entry name" value="ER-BOUND OXYGENASE MPAB_MPAB'_RUBBER OXYGENASE CATALYTIC DOMAIN-CONTAINING PROTEIN"/>
    <property type="match status" value="1"/>
</dbReference>
<evidence type="ECO:0000259" key="1">
    <source>
        <dbReference type="Pfam" id="PF09995"/>
    </source>
</evidence>
<comment type="caution">
    <text evidence="2">The sequence shown here is derived from an EMBL/GenBank/DDBJ whole genome shotgun (WGS) entry which is preliminary data.</text>
</comment>